<dbReference type="AlphaFoldDB" id="A0A200QCN1"/>
<dbReference type="EMBL" id="MVGT01002338">
    <property type="protein sequence ID" value="OVA08233.1"/>
    <property type="molecule type" value="Genomic_DNA"/>
</dbReference>
<gene>
    <name evidence="2" type="ORF">BVC80_1101g37</name>
</gene>
<dbReference type="Pfam" id="PF05097">
    <property type="entry name" value="DUF688"/>
    <property type="match status" value="1"/>
</dbReference>
<proteinExistence type="predicted"/>
<dbReference type="InterPro" id="IPR007789">
    <property type="entry name" value="DUF688"/>
</dbReference>
<protein>
    <submittedName>
        <fullName evidence="2">Uncharacterized protein</fullName>
    </submittedName>
</protein>
<evidence type="ECO:0000313" key="2">
    <source>
        <dbReference type="EMBL" id="OVA08233.1"/>
    </source>
</evidence>
<dbReference type="STRING" id="56857.A0A200QCN1"/>
<sequence>MGSKAEPEASSTPKLSLFSLPMNQSPEPPGMLTPPLRPPASVPFLWEEAPGKPRTSDKPRSDTARCLELPPRLLTEVKITNLPSPTTVLEGPYIVGRSSSYSASFSRLESTERGQLVLGHSKRENYKERGGGGGYFGSWGKRTFKGNGQIAEDNFVISPCSSSLSSSVFINDAVDDVGGGGGGGGGGGVGGGGGENTKVKITRFRRRGSFLSLSSTRVHPSLNQLPGLRPLHQESQGFHPTQPKWSSLD</sequence>
<comment type="caution">
    <text evidence="2">The sequence shown here is derived from an EMBL/GenBank/DDBJ whole genome shotgun (WGS) entry which is preliminary data.</text>
</comment>
<dbReference type="OrthoDB" id="1934555at2759"/>
<feature type="compositionally biased region" description="Polar residues" evidence="1">
    <location>
        <begin position="233"/>
        <end position="249"/>
    </location>
</feature>
<reference evidence="2 3" key="1">
    <citation type="journal article" date="2017" name="Mol. Plant">
        <title>The Genome of Medicinal Plant Macleaya cordata Provides New Insights into Benzylisoquinoline Alkaloids Metabolism.</title>
        <authorList>
            <person name="Liu X."/>
            <person name="Liu Y."/>
            <person name="Huang P."/>
            <person name="Ma Y."/>
            <person name="Qing Z."/>
            <person name="Tang Q."/>
            <person name="Cao H."/>
            <person name="Cheng P."/>
            <person name="Zheng Y."/>
            <person name="Yuan Z."/>
            <person name="Zhou Y."/>
            <person name="Liu J."/>
            <person name="Tang Z."/>
            <person name="Zhuo Y."/>
            <person name="Zhang Y."/>
            <person name="Yu L."/>
            <person name="Huang J."/>
            <person name="Yang P."/>
            <person name="Peng Q."/>
            <person name="Zhang J."/>
            <person name="Jiang W."/>
            <person name="Zhang Z."/>
            <person name="Lin K."/>
            <person name="Ro D.K."/>
            <person name="Chen X."/>
            <person name="Xiong X."/>
            <person name="Shang Y."/>
            <person name="Huang S."/>
            <person name="Zeng J."/>
        </authorList>
    </citation>
    <scope>NUCLEOTIDE SEQUENCE [LARGE SCALE GENOMIC DNA]</scope>
    <source>
        <strain evidence="3">cv. BLH2017</strain>
        <tissue evidence="2">Root</tissue>
    </source>
</reference>
<accession>A0A200QCN1</accession>
<feature type="compositionally biased region" description="Basic and acidic residues" evidence="1">
    <location>
        <begin position="49"/>
        <end position="65"/>
    </location>
</feature>
<dbReference type="PANTHER" id="PTHR34371:SF6">
    <property type="entry name" value="MEMBRANE-ASSOCIATED KINASE REGULATOR 6"/>
    <property type="match status" value="1"/>
</dbReference>
<dbReference type="PANTHER" id="PTHR34371">
    <property type="entry name" value="OS01G0551000 PROTEIN"/>
    <property type="match status" value="1"/>
</dbReference>
<feature type="region of interest" description="Disordered" evidence="1">
    <location>
        <begin position="220"/>
        <end position="249"/>
    </location>
</feature>
<name>A0A200QCN1_MACCD</name>
<organism evidence="2 3">
    <name type="scientific">Macleaya cordata</name>
    <name type="common">Five-seeded plume-poppy</name>
    <name type="synonym">Bocconia cordata</name>
    <dbReference type="NCBI Taxonomy" id="56857"/>
    <lineage>
        <taxon>Eukaryota</taxon>
        <taxon>Viridiplantae</taxon>
        <taxon>Streptophyta</taxon>
        <taxon>Embryophyta</taxon>
        <taxon>Tracheophyta</taxon>
        <taxon>Spermatophyta</taxon>
        <taxon>Magnoliopsida</taxon>
        <taxon>Ranunculales</taxon>
        <taxon>Papaveraceae</taxon>
        <taxon>Papaveroideae</taxon>
        <taxon>Macleaya</taxon>
    </lineage>
</organism>
<dbReference type="Proteomes" id="UP000195402">
    <property type="component" value="Unassembled WGS sequence"/>
</dbReference>
<evidence type="ECO:0000256" key="1">
    <source>
        <dbReference type="SAM" id="MobiDB-lite"/>
    </source>
</evidence>
<evidence type="ECO:0000313" key="3">
    <source>
        <dbReference type="Proteomes" id="UP000195402"/>
    </source>
</evidence>
<feature type="region of interest" description="Disordered" evidence="1">
    <location>
        <begin position="1"/>
        <end position="65"/>
    </location>
</feature>
<keyword evidence="3" id="KW-1185">Reference proteome</keyword>
<dbReference type="FunCoup" id="A0A200QCN1">
    <property type="interactions" value="40"/>
</dbReference>
<dbReference type="InParanoid" id="A0A200QCN1"/>
<feature type="compositionally biased region" description="Pro residues" evidence="1">
    <location>
        <begin position="26"/>
        <end position="41"/>
    </location>
</feature>
<dbReference type="OMA" id="WGSFRKN"/>